<dbReference type="OrthoDB" id="5985073at2759"/>
<evidence type="ECO:0000313" key="3">
    <source>
        <dbReference type="Proteomes" id="UP000253153"/>
    </source>
</evidence>
<organism evidence="2 3">
    <name type="scientific">Fusarium coffeatum</name>
    <dbReference type="NCBI Taxonomy" id="231269"/>
    <lineage>
        <taxon>Eukaryota</taxon>
        <taxon>Fungi</taxon>
        <taxon>Dikarya</taxon>
        <taxon>Ascomycota</taxon>
        <taxon>Pezizomycotina</taxon>
        <taxon>Sordariomycetes</taxon>
        <taxon>Hypocreomycetidae</taxon>
        <taxon>Hypocreales</taxon>
        <taxon>Nectriaceae</taxon>
        <taxon>Fusarium</taxon>
        <taxon>Fusarium incarnatum-equiseti species complex</taxon>
    </lineage>
</organism>
<feature type="compositionally biased region" description="Acidic residues" evidence="1">
    <location>
        <begin position="149"/>
        <end position="164"/>
    </location>
</feature>
<dbReference type="GeneID" id="41992849"/>
<evidence type="ECO:0000256" key="1">
    <source>
        <dbReference type="SAM" id="MobiDB-lite"/>
    </source>
</evidence>
<protein>
    <submittedName>
        <fullName evidence="2">Uncharacterized protein</fullName>
    </submittedName>
</protein>
<evidence type="ECO:0000313" key="2">
    <source>
        <dbReference type="EMBL" id="RBR23788.1"/>
    </source>
</evidence>
<name>A0A366S4I6_9HYPO</name>
<keyword evidence="3" id="KW-1185">Reference proteome</keyword>
<reference evidence="2 3" key="1">
    <citation type="submission" date="2018-06" db="EMBL/GenBank/DDBJ databases">
        <title>Fusarium incarnatum-equiseti species complex species 28.</title>
        <authorList>
            <person name="Gardiner D.M."/>
        </authorList>
    </citation>
    <scope>NUCLEOTIDE SEQUENCE [LARGE SCALE GENOMIC DNA]</scope>
    <source>
        <strain evidence="2 3">FIESC_28</strain>
    </source>
</reference>
<feature type="region of interest" description="Disordered" evidence="1">
    <location>
        <begin position="126"/>
        <end position="164"/>
    </location>
</feature>
<dbReference type="Proteomes" id="UP000253153">
    <property type="component" value="Unassembled WGS sequence"/>
</dbReference>
<comment type="caution">
    <text evidence="2">The sequence shown here is derived from an EMBL/GenBank/DDBJ whole genome shotgun (WGS) entry which is preliminary data.</text>
</comment>
<sequence length="164" mass="18332">MLKPLKSYDRTTDPLYLFPKTDEIMSFASGTRLDCEYYHWYQNTSDPAFANCYALSILYSIEFEDFILWNPSLADTSTTEDYNGTDSASVTDNVTSAHDFTNSCTISSNRLYCVALSASATSTSAKTGIATPTPRAGGREVGIPRWYSDDEDDDEIDPETYQEL</sequence>
<dbReference type="AlphaFoldDB" id="A0A366S4I6"/>
<dbReference type="EMBL" id="QKXC01000069">
    <property type="protein sequence ID" value="RBR23788.1"/>
    <property type="molecule type" value="Genomic_DNA"/>
</dbReference>
<dbReference type="RefSeq" id="XP_031018379.1">
    <property type="nucleotide sequence ID" value="XM_031157553.1"/>
</dbReference>
<proteinExistence type="predicted"/>
<gene>
    <name evidence="2" type="ORF">FIESC28_03404</name>
</gene>
<accession>A0A366S4I6</accession>